<feature type="transmembrane region" description="Helical" evidence="6">
    <location>
        <begin position="162"/>
        <end position="180"/>
    </location>
</feature>
<accession>A0AA46PEM1</accession>
<keyword evidence="3 6" id="KW-1133">Transmembrane helix</keyword>
<feature type="region of interest" description="Disordered" evidence="5">
    <location>
        <begin position="1"/>
        <end position="26"/>
    </location>
</feature>
<evidence type="ECO:0000313" key="8">
    <source>
        <dbReference type="EMBL" id="UYF93462.1"/>
    </source>
</evidence>
<dbReference type="GO" id="GO:0030416">
    <property type="term" value="P:methylamine metabolic process"/>
    <property type="evidence" value="ECO:0007669"/>
    <property type="project" value="InterPro"/>
</dbReference>
<organism evidence="8 9">
    <name type="scientific">Rhodococcus aetherivorans</name>
    <dbReference type="NCBI Taxonomy" id="191292"/>
    <lineage>
        <taxon>Bacteria</taxon>
        <taxon>Bacillati</taxon>
        <taxon>Actinomycetota</taxon>
        <taxon>Actinomycetes</taxon>
        <taxon>Mycobacteriales</taxon>
        <taxon>Nocardiaceae</taxon>
        <taxon>Rhodococcus</taxon>
    </lineage>
</organism>
<dbReference type="InterPro" id="IPR009908">
    <property type="entry name" value="Methylamine_util_MauE"/>
</dbReference>
<feature type="compositionally biased region" description="Low complexity" evidence="5">
    <location>
        <begin position="1"/>
        <end position="16"/>
    </location>
</feature>
<feature type="transmembrane region" description="Helical" evidence="6">
    <location>
        <begin position="42"/>
        <end position="61"/>
    </location>
</feature>
<feature type="transmembrane region" description="Helical" evidence="6">
    <location>
        <begin position="186"/>
        <end position="205"/>
    </location>
</feature>
<dbReference type="EMBL" id="CP106982">
    <property type="protein sequence ID" value="UYF93462.1"/>
    <property type="molecule type" value="Genomic_DNA"/>
</dbReference>
<evidence type="ECO:0000256" key="3">
    <source>
        <dbReference type="ARBA" id="ARBA00022989"/>
    </source>
</evidence>
<dbReference type="Pfam" id="PF07291">
    <property type="entry name" value="MauE"/>
    <property type="match status" value="1"/>
</dbReference>
<evidence type="ECO:0000256" key="6">
    <source>
        <dbReference type="SAM" id="Phobius"/>
    </source>
</evidence>
<name>A0AA46PEM1_9NOCA</name>
<protein>
    <submittedName>
        <fullName evidence="8">Methylamine utilization protein</fullName>
    </submittedName>
</protein>
<reference evidence="8" key="1">
    <citation type="submission" date="2022-09" db="EMBL/GenBank/DDBJ databases">
        <title>The genome sequence of Rhodococcus aetherivorans N1.</title>
        <authorList>
            <person name="Jiang W."/>
        </authorList>
    </citation>
    <scope>NUCLEOTIDE SEQUENCE</scope>
    <source>
        <strain evidence="8">N1</strain>
    </source>
</reference>
<keyword evidence="2 6" id="KW-0812">Transmembrane</keyword>
<proteinExistence type="predicted"/>
<feature type="domain" description="Methylamine utilisation protein MauE" evidence="7">
    <location>
        <begin position="43"/>
        <end position="174"/>
    </location>
</feature>
<dbReference type="Proteomes" id="UP001163947">
    <property type="component" value="Chromosome"/>
</dbReference>
<gene>
    <name evidence="8" type="ORF">OCS65_23980</name>
</gene>
<dbReference type="GO" id="GO:0016020">
    <property type="term" value="C:membrane"/>
    <property type="evidence" value="ECO:0007669"/>
    <property type="project" value="UniProtKB-SubCell"/>
</dbReference>
<keyword evidence="4 6" id="KW-0472">Membrane</keyword>
<evidence type="ECO:0000256" key="2">
    <source>
        <dbReference type="ARBA" id="ARBA00022692"/>
    </source>
</evidence>
<evidence type="ECO:0000256" key="1">
    <source>
        <dbReference type="ARBA" id="ARBA00004141"/>
    </source>
</evidence>
<evidence type="ECO:0000256" key="4">
    <source>
        <dbReference type="ARBA" id="ARBA00023136"/>
    </source>
</evidence>
<feature type="transmembrane region" description="Helical" evidence="6">
    <location>
        <begin position="97"/>
        <end position="127"/>
    </location>
</feature>
<dbReference type="AlphaFoldDB" id="A0AA46PEM1"/>
<evidence type="ECO:0000259" key="7">
    <source>
        <dbReference type="Pfam" id="PF07291"/>
    </source>
</evidence>
<sequence>MGRAATAGSTRGAPGRFPDDPFATHPVRTIDRHDHSTAKGTTMIWAVVAALVGGTLLLAGVPKAGDHEGLLRVVRGYRLLPPVLERAVARVLPAAEIAVGALLVLGVAGSAAAAVAAVLFLGFFVGLTVNLAQGRRELDCGCFAFGGHGEAPRIGWFHSVRAGAFAAASIVLALTGPATIAALQQVAAIALAALALAAGLAVAQLRSVVHVGRRPVDEHLTGASIELRAVSAVSRYGA</sequence>
<comment type="subcellular location">
    <subcellularLocation>
        <location evidence="1">Membrane</location>
        <topology evidence="1">Multi-pass membrane protein</topology>
    </subcellularLocation>
</comment>
<evidence type="ECO:0000313" key="9">
    <source>
        <dbReference type="Proteomes" id="UP001163947"/>
    </source>
</evidence>
<evidence type="ECO:0000256" key="5">
    <source>
        <dbReference type="SAM" id="MobiDB-lite"/>
    </source>
</evidence>